<keyword evidence="1" id="KW-0732">Signal</keyword>
<gene>
    <name evidence="2" type="primary">Dsec\GM19432</name>
    <name evidence="2" type="ORF">Dsec_GM19432</name>
</gene>
<proteinExistence type="predicted"/>
<feature type="chain" id="PRO_5002810469" evidence="1">
    <location>
        <begin position="25"/>
        <end position="62"/>
    </location>
</feature>
<accession>B4IDD6</accession>
<reference evidence="2 3" key="1">
    <citation type="journal article" date="2007" name="Nature">
        <title>Evolution of genes and genomes on the Drosophila phylogeny.</title>
        <authorList>
            <consortium name="Drosophila 12 Genomes Consortium"/>
            <person name="Clark A.G."/>
            <person name="Eisen M.B."/>
            <person name="Smith D.R."/>
            <person name="Bergman C.M."/>
            <person name="Oliver B."/>
            <person name="Markow T.A."/>
            <person name="Kaufman T.C."/>
            <person name="Kellis M."/>
            <person name="Gelbart W."/>
            <person name="Iyer V.N."/>
            <person name="Pollard D.A."/>
            <person name="Sackton T.B."/>
            <person name="Larracuente A.M."/>
            <person name="Singh N.D."/>
            <person name="Abad J.P."/>
            <person name="Abt D.N."/>
            <person name="Adryan B."/>
            <person name="Aguade M."/>
            <person name="Akashi H."/>
            <person name="Anderson W.W."/>
            <person name="Aquadro C.F."/>
            <person name="Ardell D.H."/>
            <person name="Arguello R."/>
            <person name="Artieri C.G."/>
            <person name="Barbash D.A."/>
            <person name="Barker D."/>
            <person name="Barsanti P."/>
            <person name="Batterham P."/>
            <person name="Batzoglou S."/>
            <person name="Begun D."/>
            <person name="Bhutkar A."/>
            <person name="Blanco E."/>
            <person name="Bosak S.A."/>
            <person name="Bradley R.K."/>
            <person name="Brand A.D."/>
            <person name="Brent M.R."/>
            <person name="Brooks A.N."/>
            <person name="Brown R.H."/>
            <person name="Butlin R.K."/>
            <person name="Caggese C."/>
            <person name="Calvi B.R."/>
            <person name="Bernardo de Carvalho A."/>
            <person name="Caspi A."/>
            <person name="Castrezana S."/>
            <person name="Celniker S.E."/>
            <person name="Chang J.L."/>
            <person name="Chapple C."/>
            <person name="Chatterji S."/>
            <person name="Chinwalla A."/>
            <person name="Civetta A."/>
            <person name="Clifton S.W."/>
            <person name="Comeron J.M."/>
            <person name="Costello J.C."/>
            <person name="Coyne J.A."/>
            <person name="Daub J."/>
            <person name="David R.G."/>
            <person name="Delcher A.L."/>
            <person name="Delehaunty K."/>
            <person name="Do C.B."/>
            <person name="Ebling H."/>
            <person name="Edwards K."/>
            <person name="Eickbush T."/>
            <person name="Evans J.D."/>
            <person name="Filipski A."/>
            <person name="Findeiss S."/>
            <person name="Freyhult E."/>
            <person name="Fulton L."/>
            <person name="Fulton R."/>
            <person name="Garcia A.C."/>
            <person name="Gardiner A."/>
            <person name="Garfield D.A."/>
            <person name="Garvin B.E."/>
            <person name="Gibson G."/>
            <person name="Gilbert D."/>
            <person name="Gnerre S."/>
            <person name="Godfrey J."/>
            <person name="Good R."/>
            <person name="Gotea V."/>
            <person name="Gravely B."/>
            <person name="Greenberg A.J."/>
            <person name="Griffiths-Jones S."/>
            <person name="Gross S."/>
            <person name="Guigo R."/>
            <person name="Gustafson E.A."/>
            <person name="Haerty W."/>
            <person name="Hahn M.W."/>
            <person name="Halligan D.L."/>
            <person name="Halpern A.L."/>
            <person name="Halter G.M."/>
            <person name="Han M.V."/>
            <person name="Heger A."/>
            <person name="Hillier L."/>
            <person name="Hinrichs A.S."/>
            <person name="Holmes I."/>
            <person name="Hoskins R.A."/>
            <person name="Hubisz M.J."/>
            <person name="Hultmark D."/>
            <person name="Huntley M.A."/>
            <person name="Jaffe D.B."/>
            <person name="Jagadeeshan S."/>
            <person name="Jeck W.R."/>
            <person name="Johnson J."/>
            <person name="Jones C.D."/>
            <person name="Jordan W.C."/>
            <person name="Karpen G.H."/>
            <person name="Kataoka E."/>
            <person name="Keightley P.D."/>
            <person name="Kheradpour P."/>
            <person name="Kirkness E.F."/>
            <person name="Koerich L.B."/>
            <person name="Kristiansen K."/>
            <person name="Kudrna D."/>
            <person name="Kulathinal R.J."/>
            <person name="Kumar S."/>
            <person name="Kwok R."/>
            <person name="Lander E."/>
            <person name="Langley C.H."/>
            <person name="Lapoint R."/>
            <person name="Lazzaro B.P."/>
            <person name="Lee S.J."/>
            <person name="Levesque L."/>
            <person name="Li R."/>
            <person name="Lin C.F."/>
            <person name="Lin M.F."/>
            <person name="Lindblad-Toh K."/>
            <person name="Llopart A."/>
            <person name="Long M."/>
            <person name="Low L."/>
            <person name="Lozovsky E."/>
            <person name="Lu J."/>
            <person name="Luo M."/>
            <person name="Machado C.A."/>
            <person name="Makalowski W."/>
            <person name="Marzo M."/>
            <person name="Matsuda M."/>
            <person name="Matzkin L."/>
            <person name="McAllister B."/>
            <person name="McBride C.S."/>
            <person name="McKernan B."/>
            <person name="McKernan K."/>
            <person name="Mendez-Lago M."/>
            <person name="Minx P."/>
            <person name="Mollenhauer M.U."/>
            <person name="Montooth K."/>
            <person name="Mount S.M."/>
            <person name="Mu X."/>
            <person name="Myers E."/>
            <person name="Negre B."/>
            <person name="Newfeld S."/>
            <person name="Nielsen R."/>
            <person name="Noor M.A."/>
            <person name="O'Grady P."/>
            <person name="Pachter L."/>
            <person name="Papaceit M."/>
            <person name="Parisi M.J."/>
            <person name="Parisi M."/>
            <person name="Parts L."/>
            <person name="Pedersen J.S."/>
            <person name="Pesole G."/>
            <person name="Phillippy A.M."/>
            <person name="Ponting C.P."/>
            <person name="Pop M."/>
            <person name="Porcelli D."/>
            <person name="Powell J.R."/>
            <person name="Prohaska S."/>
            <person name="Pruitt K."/>
            <person name="Puig M."/>
            <person name="Quesneville H."/>
            <person name="Ram K.R."/>
            <person name="Rand D."/>
            <person name="Rasmussen M.D."/>
            <person name="Reed L.K."/>
            <person name="Reenan R."/>
            <person name="Reily A."/>
            <person name="Remington K.A."/>
            <person name="Rieger T.T."/>
            <person name="Ritchie M.G."/>
            <person name="Robin C."/>
            <person name="Rogers Y.H."/>
            <person name="Rohde C."/>
            <person name="Rozas J."/>
            <person name="Rubenfield M.J."/>
            <person name="Ruiz A."/>
            <person name="Russo S."/>
            <person name="Salzberg S.L."/>
            <person name="Sanchez-Gracia A."/>
            <person name="Saranga D.J."/>
            <person name="Sato H."/>
            <person name="Schaeffer S.W."/>
            <person name="Schatz M.C."/>
            <person name="Schlenke T."/>
            <person name="Schwartz R."/>
            <person name="Segarra C."/>
            <person name="Singh R.S."/>
            <person name="Sirot L."/>
            <person name="Sirota M."/>
            <person name="Sisneros N.B."/>
            <person name="Smith C.D."/>
            <person name="Smith T.F."/>
            <person name="Spieth J."/>
            <person name="Stage D.E."/>
            <person name="Stark A."/>
            <person name="Stephan W."/>
            <person name="Strausberg R.L."/>
            <person name="Strempel S."/>
            <person name="Sturgill D."/>
            <person name="Sutton G."/>
            <person name="Sutton G.G."/>
            <person name="Tao W."/>
            <person name="Teichmann S."/>
            <person name="Tobari Y.N."/>
            <person name="Tomimura Y."/>
            <person name="Tsolas J.M."/>
            <person name="Valente V.L."/>
            <person name="Venter E."/>
            <person name="Venter J.C."/>
            <person name="Vicario S."/>
            <person name="Vieira F.G."/>
            <person name="Vilella A.J."/>
            <person name="Villasante A."/>
            <person name="Walenz B."/>
            <person name="Wang J."/>
            <person name="Wasserman M."/>
            <person name="Watts T."/>
            <person name="Wilson D."/>
            <person name="Wilson R.K."/>
            <person name="Wing R.A."/>
            <person name="Wolfner M.F."/>
            <person name="Wong A."/>
            <person name="Wong G.K."/>
            <person name="Wu C.I."/>
            <person name="Wu G."/>
            <person name="Yamamoto D."/>
            <person name="Yang H.P."/>
            <person name="Yang S.P."/>
            <person name="Yorke J.A."/>
            <person name="Yoshida K."/>
            <person name="Zdobnov E."/>
            <person name="Zhang P."/>
            <person name="Zhang Y."/>
            <person name="Zimin A.V."/>
            <person name="Baldwin J."/>
            <person name="Abdouelleil A."/>
            <person name="Abdulkadir J."/>
            <person name="Abebe A."/>
            <person name="Abera B."/>
            <person name="Abreu J."/>
            <person name="Acer S.C."/>
            <person name="Aftuck L."/>
            <person name="Alexander A."/>
            <person name="An P."/>
            <person name="Anderson E."/>
            <person name="Anderson S."/>
            <person name="Arachi H."/>
            <person name="Azer M."/>
            <person name="Bachantsang P."/>
            <person name="Barry A."/>
            <person name="Bayul T."/>
            <person name="Berlin A."/>
            <person name="Bessette D."/>
            <person name="Bloom T."/>
            <person name="Blye J."/>
            <person name="Boguslavskiy L."/>
            <person name="Bonnet C."/>
            <person name="Boukhgalter B."/>
            <person name="Bourzgui I."/>
            <person name="Brown A."/>
            <person name="Cahill P."/>
            <person name="Channer S."/>
            <person name="Cheshatsang Y."/>
            <person name="Chuda L."/>
            <person name="Citroen M."/>
            <person name="Collymore A."/>
            <person name="Cooke P."/>
            <person name="Costello M."/>
            <person name="D'Aco K."/>
            <person name="Daza R."/>
            <person name="De Haan G."/>
            <person name="DeGray S."/>
            <person name="DeMaso C."/>
            <person name="Dhargay N."/>
            <person name="Dooley K."/>
            <person name="Dooley E."/>
            <person name="Doricent M."/>
            <person name="Dorje P."/>
            <person name="Dorjee K."/>
            <person name="Dupes A."/>
            <person name="Elong R."/>
            <person name="Falk J."/>
            <person name="Farina A."/>
            <person name="Faro S."/>
            <person name="Ferguson D."/>
            <person name="Fisher S."/>
            <person name="Foley C.D."/>
            <person name="Franke A."/>
            <person name="Friedrich D."/>
            <person name="Gadbois L."/>
            <person name="Gearin G."/>
            <person name="Gearin C.R."/>
            <person name="Giannoukos G."/>
            <person name="Goode T."/>
            <person name="Graham J."/>
            <person name="Grandbois E."/>
            <person name="Grewal S."/>
            <person name="Gyaltsen K."/>
            <person name="Hafez N."/>
            <person name="Hagos B."/>
            <person name="Hall J."/>
            <person name="Henson C."/>
            <person name="Hollinger A."/>
            <person name="Honan T."/>
            <person name="Huard M.D."/>
            <person name="Hughes L."/>
            <person name="Hurhula B."/>
            <person name="Husby M.E."/>
            <person name="Kamat A."/>
            <person name="Kanga B."/>
            <person name="Kashin S."/>
            <person name="Khazanovich D."/>
            <person name="Kisner P."/>
            <person name="Lance K."/>
            <person name="Lara M."/>
            <person name="Lee W."/>
            <person name="Lennon N."/>
            <person name="Letendre F."/>
            <person name="LeVine R."/>
            <person name="Lipovsky A."/>
            <person name="Liu X."/>
            <person name="Liu J."/>
            <person name="Liu S."/>
            <person name="Lokyitsang T."/>
            <person name="Lokyitsang Y."/>
            <person name="Lubonja R."/>
            <person name="Lui A."/>
            <person name="MacDonald P."/>
            <person name="Magnisalis V."/>
            <person name="Maru K."/>
            <person name="Matthews C."/>
            <person name="McCusker W."/>
            <person name="McDonough S."/>
            <person name="Mehta T."/>
            <person name="Meldrim J."/>
            <person name="Meneus L."/>
            <person name="Mihai O."/>
            <person name="Mihalev A."/>
            <person name="Mihova T."/>
            <person name="Mittelman R."/>
            <person name="Mlenga V."/>
            <person name="Montmayeur A."/>
            <person name="Mulrain L."/>
            <person name="Navidi A."/>
            <person name="Naylor J."/>
            <person name="Negash T."/>
            <person name="Nguyen T."/>
            <person name="Nguyen N."/>
            <person name="Nicol R."/>
            <person name="Norbu C."/>
            <person name="Norbu N."/>
            <person name="Novod N."/>
            <person name="O'Neill B."/>
            <person name="Osman S."/>
            <person name="Markiewicz E."/>
            <person name="Oyono O.L."/>
            <person name="Patti C."/>
            <person name="Phunkhang P."/>
            <person name="Pierre F."/>
            <person name="Priest M."/>
            <person name="Raghuraman S."/>
            <person name="Rege F."/>
            <person name="Reyes R."/>
            <person name="Rise C."/>
            <person name="Rogov P."/>
            <person name="Ross K."/>
            <person name="Ryan E."/>
            <person name="Settipalli S."/>
            <person name="Shea T."/>
            <person name="Sherpa N."/>
            <person name="Shi L."/>
            <person name="Shih D."/>
            <person name="Sparrow T."/>
            <person name="Spaulding J."/>
            <person name="Stalker J."/>
            <person name="Stange-Thomann N."/>
            <person name="Stavropoulos S."/>
            <person name="Stone C."/>
            <person name="Strader C."/>
            <person name="Tesfaye S."/>
            <person name="Thomson T."/>
            <person name="Thoulutsang Y."/>
            <person name="Thoulutsang D."/>
            <person name="Topham K."/>
            <person name="Topping I."/>
            <person name="Tsamla T."/>
            <person name="Vassiliev H."/>
            <person name="Vo A."/>
            <person name="Wangchuk T."/>
            <person name="Wangdi T."/>
            <person name="Weiand M."/>
            <person name="Wilkinson J."/>
            <person name="Wilson A."/>
            <person name="Yadav S."/>
            <person name="Young G."/>
            <person name="Yu Q."/>
            <person name="Zembek L."/>
            <person name="Zhong D."/>
            <person name="Zimmer A."/>
            <person name="Zwirko Z."/>
            <person name="Jaffe D.B."/>
            <person name="Alvarez P."/>
            <person name="Brockman W."/>
            <person name="Butler J."/>
            <person name="Chin C."/>
            <person name="Gnerre S."/>
            <person name="Grabherr M."/>
            <person name="Kleber M."/>
            <person name="Mauceli E."/>
            <person name="MacCallum I."/>
        </authorList>
    </citation>
    <scope>NUCLEOTIDE SEQUENCE [LARGE SCALE GENOMIC DNA]</scope>
    <source>
        <strain evidence="3">Rob3c / Tucson 14021-0248.25</strain>
    </source>
</reference>
<evidence type="ECO:0000256" key="1">
    <source>
        <dbReference type="SAM" id="SignalP"/>
    </source>
</evidence>
<dbReference type="Proteomes" id="UP000001292">
    <property type="component" value="Unassembled WGS sequence"/>
</dbReference>
<evidence type="ECO:0000313" key="2">
    <source>
        <dbReference type="EMBL" id="EDW45562.1"/>
    </source>
</evidence>
<sequence>MFGLRTSFLCPVVAFCILLGVSSSTSHSACVLSDAPNQCGAFCMYDHCMISTPNPGNRRAVC</sequence>
<protein>
    <submittedName>
        <fullName evidence="2">GM19432</fullName>
    </submittedName>
</protein>
<evidence type="ECO:0000313" key="3">
    <source>
        <dbReference type="Proteomes" id="UP000001292"/>
    </source>
</evidence>
<dbReference type="HOGENOM" id="CLU_2906473_0_0_1"/>
<feature type="signal peptide" evidence="1">
    <location>
        <begin position="1"/>
        <end position="24"/>
    </location>
</feature>
<name>B4IDD6_DROSE</name>
<dbReference type="AlphaFoldDB" id="B4IDD6"/>
<dbReference type="EMBL" id="CH480829">
    <property type="protein sequence ID" value="EDW45562.1"/>
    <property type="molecule type" value="Genomic_DNA"/>
</dbReference>
<keyword evidence="3" id="KW-1185">Reference proteome</keyword>
<organism evidence="3">
    <name type="scientific">Drosophila sechellia</name>
    <name type="common">Fruit fly</name>
    <dbReference type="NCBI Taxonomy" id="7238"/>
    <lineage>
        <taxon>Eukaryota</taxon>
        <taxon>Metazoa</taxon>
        <taxon>Ecdysozoa</taxon>
        <taxon>Arthropoda</taxon>
        <taxon>Hexapoda</taxon>
        <taxon>Insecta</taxon>
        <taxon>Pterygota</taxon>
        <taxon>Neoptera</taxon>
        <taxon>Endopterygota</taxon>
        <taxon>Diptera</taxon>
        <taxon>Brachycera</taxon>
        <taxon>Muscomorpha</taxon>
        <taxon>Ephydroidea</taxon>
        <taxon>Drosophilidae</taxon>
        <taxon>Drosophila</taxon>
        <taxon>Sophophora</taxon>
    </lineage>
</organism>